<gene>
    <name evidence="2" type="ORF">Baya_6091</name>
</gene>
<sequence>MASSCFWALMWLIVLLVIGWPLSIFLGGLYGLFAPLTACLGFDRLTDLLMAGANLGRTCAQNMRHGTAMC</sequence>
<reference evidence="2 3" key="1">
    <citation type="journal article" date="2019" name="Genome Biol. Evol.">
        <title>Whole-Genome Sequencing of the Giant Devil Catfish, Bagarius yarrelli.</title>
        <authorList>
            <person name="Jiang W."/>
            <person name="Lv Y."/>
            <person name="Cheng L."/>
            <person name="Yang K."/>
            <person name="Chao B."/>
            <person name="Wang X."/>
            <person name="Li Y."/>
            <person name="Pan X."/>
            <person name="You X."/>
            <person name="Zhang Y."/>
            <person name="Yang J."/>
            <person name="Li J."/>
            <person name="Zhang X."/>
            <person name="Liu S."/>
            <person name="Sun C."/>
            <person name="Yang J."/>
            <person name="Shi Q."/>
        </authorList>
    </citation>
    <scope>NUCLEOTIDE SEQUENCE [LARGE SCALE GENOMIC DNA]</scope>
    <source>
        <strain evidence="2">JWS20170419001</strain>
        <tissue evidence="2">Muscle</tissue>
    </source>
</reference>
<evidence type="ECO:0000313" key="2">
    <source>
        <dbReference type="EMBL" id="TSM77341.1"/>
    </source>
</evidence>
<organism evidence="2 3">
    <name type="scientific">Bagarius yarrelli</name>
    <name type="common">Goonch</name>
    <name type="synonym">Bagrus yarrelli</name>
    <dbReference type="NCBI Taxonomy" id="175774"/>
    <lineage>
        <taxon>Eukaryota</taxon>
        <taxon>Metazoa</taxon>
        <taxon>Chordata</taxon>
        <taxon>Craniata</taxon>
        <taxon>Vertebrata</taxon>
        <taxon>Euteleostomi</taxon>
        <taxon>Actinopterygii</taxon>
        <taxon>Neopterygii</taxon>
        <taxon>Teleostei</taxon>
        <taxon>Ostariophysi</taxon>
        <taxon>Siluriformes</taxon>
        <taxon>Sisoridae</taxon>
        <taxon>Sisorinae</taxon>
        <taxon>Bagarius</taxon>
    </lineage>
</organism>
<dbReference type="PANTHER" id="PTHR39948">
    <property type="entry name" value="GEO11419P1"/>
    <property type="match status" value="1"/>
</dbReference>
<dbReference type="PANTHER" id="PTHR39948:SF1">
    <property type="entry name" value="GEO11419P1"/>
    <property type="match status" value="1"/>
</dbReference>
<dbReference type="Proteomes" id="UP000319801">
    <property type="component" value="Unassembled WGS sequence"/>
</dbReference>
<keyword evidence="1" id="KW-1133">Transmembrane helix</keyword>
<proteinExistence type="predicted"/>
<feature type="transmembrane region" description="Helical" evidence="1">
    <location>
        <begin position="6"/>
        <end position="33"/>
    </location>
</feature>
<keyword evidence="3" id="KW-1185">Reference proteome</keyword>
<keyword evidence="1" id="KW-0812">Transmembrane</keyword>
<keyword evidence="1" id="KW-0472">Membrane</keyword>
<evidence type="ECO:0000313" key="3">
    <source>
        <dbReference type="Proteomes" id="UP000319801"/>
    </source>
</evidence>
<dbReference type="AlphaFoldDB" id="A0A556U4Z2"/>
<comment type="caution">
    <text evidence="2">The sequence shown here is derived from an EMBL/GenBank/DDBJ whole genome shotgun (WGS) entry which is preliminary data.</text>
</comment>
<dbReference type="EMBL" id="VCAZ01000049">
    <property type="protein sequence ID" value="TSM77341.1"/>
    <property type="molecule type" value="Genomic_DNA"/>
</dbReference>
<name>A0A556U4Z2_BAGYA</name>
<evidence type="ECO:0000256" key="1">
    <source>
        <dbReference type="SAM" id="Phobius"/>
    </source>
</evidence>
<dbReference type="OrthoDB" id="8912589at2759"/>
<protein>
    <submittedName>
        <fullName evidence="2">Uncharacterized protein</fullName>
    </submittedName>
</protein>
<accession>A0A556U4Z2</accession>